<feature type="compositionally biased region" description="Basic and acidic residues" evidence="1">
    <location>
        <begin position="367"/>
        <end position="378"/>
    </location>
</feature>
<dbReference type="GO" id="GO:2000028">
    <property type="term" value="P:regulation of photoperiodism, flowering"/>
    <property type="evidence" value="ECO:0007669"/>
    <property type="project" value="InterPro"/>
</dbReference>
<protein>
    <submittedName>
        <fullName evidence="2">EARLY FLOWERING 3</fullName>
    </submittedName>
</protein>
<dbReference type="PANTHER" id="PTHR34281:SF2">
    <property type="entry name" value="PROTEIN EARLY FLOWERING 3"/>
    <property type="match status" value="1"/>
</dbReference>
<feature type="region of interest" description="Disordered" evidence="1">
    <location>
        <begin position="546"/>
        <end position="566"/>
    </location>
</feature>
<feature type="compositionally biased region" description="Polar residues" evidence="1">
    <location>
        <begin position="549"/>
        <end position="566"/>
    </location>
</feature>
<dbReference type="EMBL" id="BSYR01000022">
    <property type="protein sequence ID" value="GMI89340.1"/>
    <property type="molecule type" value="Genomic_DNA"/>
</dbReference>
<feature type="region of interest" description="Disordered" evidence="1">
    <location>
        <begin position="367"/>
        <end position="442"/>
    </location>
</feature>
<dbReference type="Proteomes" id="UP001165190">
    <property type="component" value="Unassembled WGS sequence"/>
</dbReference>
<dbReference type="OrthoDB" id="1939092at2759"/>
<comment type="caution">
    <text evidence="2">The sequence shown here is derived from an EMBL/GenBank/DDBJ whole genome shotgun (WGS) entry which is preliminary data.</text>
</comment>
<dbReference type="PANTHER" id="PTHR34281">
    <property type="entry name" value="PROTEIN EARLY FLOWERING 3"/>
    <property type="match status" value="1"/>
</dbReference>
<keyword evidence="3" id="KW-1185">Reference proteome</keyword>
<name>A0A9W7I3G7_HIBTR</name>
<accession>A0A9W7I3G7</accession>
<feature type="compositionally biased region" description="Polar residues" evidence="1">
    <location>
        <begin position="252"/>
        <end position="264"/>
    </location>
</feature>
<reference evidence="2" key="1">
    <citation type="submission" date="2023-05" db="EMBL/GenBank/DDBJ databases">
        <title>Genome and transcriptome analyses reveal genes involved in the formation of fine ridges on petal epidermal cells in Hibiscus trionum.</title>
        <authorList>
            <person name="Koshimizu S."/>
            <person name="Masuda S."/>
            <person name="Ishii T."/>
            <person name="Shirasu K."/>
            <person name="Hoshino A."/>
            <person name="Arita M."/>
        </authorList>
    </citation>
    <scope>NUCLEOTIDE SEQUENCE</scope>
    <source>
        <strain evidence="2">Hamamatsu line</strain>
    </source>
</reference>
<dbReference type="InterPro" id="IPR039319">
    <property type="entry name" value="ELF3-like"/>
</dbReference>
<evidence type="ECO:0000313" key="2">
    <source>
        <dbReference type="EMBL" id="GMI89340.1"/>
    </source>
</evidence>
<proteinExistence type="predicted"/>
<gene>
    <name evidence="2" type="ORF">HRI_002603300</name>
</gene>
<sequence>MGRGKDDEKIMEPMFPRLHVNDTEKGGPRAPPRNKMALYEQLSIPSQRFNPSNTSGLIPLTSSSQGSNFERNMHFPSQYHLGGAGANARVAHFESIKKVRDENDSVVPVFLDSETGQQHGKSKNGFDGGKVQNVRDDDVNRGSSSGVGSRKEVRDRSVKIAKACSSRERSIRTVADLSTRETIDGCVKENIVSPDQDSGEIPASRSSRLLENDACSVQKLRAGRQQVDNGSADDVALMIEIGEGTLSRKRSLSYSKGNQSVPDETTNDSECREDRTCGSLELANGDKSDNVSETSMVDSVSSLGLSPDDVVGIIGQKLFWKARRAIVNQRRVFVVQVFELHRLIKVQRLIAGSPHLLLEDATYVDKPSLKDSPSKKLPPEFTVKPVPQNKHKDDTEKPSQKMECSAENAVGRTSLSSVKNGTQPSKYGPFLGNPSPSPANGDNKMNPWCFNQMPGQQWLVPVMSPSEGLIYKPYPAPGLMGSVCGDFGPYGQTPMTGNFMASAYGGPAPPHQGLGVHPGALLPGHSYFPPYGMPFMNRTLSGSAMEPMNQFSAPGSHAPSGQLSRSGANFSIQHQSSCNMHGENNAAAPPVTKSQTSKHAEQERCTASSPGERAEKNRTGSTVEGKNTPPLLPTAEAIRDTEQRTRVIRVVPHNPRSATESVARIFQSIQRERKLRD</sequence>
<feature type="region of interest" description="Disordered" evidence="1">
    <location>
        <begin position="251"/>
        <end position="274"/>
    </location>
</feature>
<feature type="compositionally biased region" description="Polar residues" evidence="1">
    <location>
        <begin position="411"/>
        <end position="425"/>
    </location>
</feature>
<organism evidence="2 3">
    <name type="scientific">Hibiscus trionum</name>
    <name type="common">Flower of an hour</name>
    <dbReference type="NCBI Taxonomy" id="183268"/>
    <lineage>
        <taxon>Eukaryota</taxon>
        <taxon>Viridiplantae</taxon>
        <taxon>Streptophyta</taxon>
        <taxon>Embryophyta</taxon>
        <taxon>Tracheophyta</taxon>
        <taxon>Spermatophyta</taxon>
        <taxon>Magnoliopsida</taxon>
        <taxon>eudicotyledons</taxon>
        <taxon>Gunneridae</taxon>
        <taxon>Pentapetalae</taxon>
        <taxon>rosids</taxon>
        <taxon>malvids</taxon>
        <taxon>Malvales</taxon>
        <taxon>Malvaceae</taxon>
        <taxon>Malvoideae</taxon>
        <taxon>Hibiscus</taxon>
    </lineage>
</organism>
<feature type="compositionally biased region" description="Basic and acidic residues" evidence="1">
    <location>
        <begin position="1"/>
        <end position="11"/>
    </location>
</feature>
<feature type="region of interest" description="Disordered" evidence="1">
    <location>
        <begin position="112"/>
        <end position="158"/>
    </location>
</feature>
<evidence type="ECO:0000313" key="3">
    <source>
        <dbReference type="Proteomes" id="UP001165190"/>
    </source>
</evidence>
<feature type="compositionally biased region" description="Basic and acidic residues" evidence="1">
    <location>
        <begin position="149"/>
        <end position="158"/>
    </location>
</feature>
<feature type="region of interest" description="Disordered" evidence="1">
    <location>
        <begin position="579"/>
        <end position="643"/>
    </location>
</feature>
<dbReference type="AlphaFoldDB" id="A0A9W7I3G7"/>
<feature type="region of interest" description="Disordered" evidence="1">
    <location>
        <begin position="1"/>
        <end position="33"/>
    </location>
</feature>
<evidence type="ECO:0000256" key="1">
    <source>
        <dbReference type="SAM" id="MobiDB-lite"/>
    </source>
</evidence>
<feature type="compositionally biased region" description="Basic and acidic residues" evidence="1">
    <location>
        <begin position="390"/>
        <end position="400"/>
    </location>
</feature>